<dbReference type="EMBL" id="CAKOFQ010006720">
    <property type="protein sequence ID" value="CAH1964836.1"/>
    <property type="molecule type" value="Genomic_DNA"/>
</dbReference>
<evidence type="ECO:0000256" key="3">
    <source>
        <dbReference type="ARBA" id="ARBA00023180"/>
    </source>
</evidence>
<feature type="domain" description="Glycoside hydrolase family 31 N-terminal" evidence="6">
    <location>
        <begin position="73"/>
        <end position="260"/>
    </location>
</feature>
<dbReference type="AlphaFoldDB" id="A0A9P0NZ61"/>
<dbReference type="OrthoDB" id="6780448at2759"/>
<dbReference type="PANTHER" id="PTHR22762">
    <property type="entry name" value="ALPHA-GLUCOSIDASE"/>
    <property type="match status" value="1"/>
</dbReference>
<name>A0A9P0NZ61_ACAOB</name>
<dbReference type="GO" id="GO:0005975">
    <property type="term" value="P:carbohydrate metabolic process"/>
    <property type="evidence" value="ECO:0007669"/>
    <property type="project" value="InterPro"/>
</dbReference>
<dbReference type="InterPro" id="IPR025887">
    <property type="entry name" value="Glyco_hydro_31_N_dom"/>
</dbReference>
<accession>A0A9P0NZ61</accession>
<evidence type="ECO:0000256" key="4">
    <source>
        <dbReference type="ARBA" id="ARBA00023295"/>
    </source>
</evidence>
<dbReference type="Proteomes" id="UP001152888">
    <property type="component" value="Unassembled WGS sequence"/>
</dbReference>
<evidence type="ECO:0000259" key="6">
    <source>
        <dbReference type="Pfam" id="PF13802"/>
    </source>
</evidence>
<feature type="chain" id="PRO_5040257442" description="Glycoside hydrolase family 31 N-terminal domain-containing protein" evidence="5">
    <location>
        <begin position="19"/>
        <end position="317"/>
    </location>
</feature>
<proteinExistence type="predicted"/>
<keyword evidence="8" id="KW-1185">Reference proteome</keyword>
<reference evidence="7" key="1">
    <citation type="submission" date="2022-03" db="EMBL/GenBank/DDBJ databases">
        <authorList>
            <person name="Sayadi A."/>
        </authorList>
    </citation>
    <scope>NUCLEOTIDE SEQUENCE</scope>
</reference>
<comment type="caution">
    <text evidence="7">The sequence shown here is derived from an EMBL/GenBank/DDBJ whole genome shotgun (WGS) entry which is preliminary data.</text>
</comment>
<dbReference type="SUPFAM" id="SSF74650">
    <property type="entry name" value="Galactose mutarotase-like"/>
    <property type="match status" value="1"/>
</dbReference>
<feature type="signal peptide" evidence="5">
    <location>
        <begin position="1"/>
        <end position="18"/>
    </location>
</feature>
<dbReference type="CDD" id="cd14752">
    <property type="entry name" value="GH31_N"/>
    <property type="match status" value="1"/>
</dbReference>
<keyword evidence="1 5" id="KW-0732">Signal</keyword>
<keyword evidence="3" id="KW-0325">Glycoprotein</keyword>
<evidence type="ECO:0000256" key="2">
    <source>
        <dbReference type="ARBA" id="ARBA00022801"/>
    </source>
</evidence>
<protein>
    <recommendedName>
        <fullName evidence="6">Glycoside hydrolase family 31 N-terminal domain-containing protein</fullName>
    </recommendedName>
</protein>
<organism evidence="7 8">
    <name type="scientific">Acanthoscelides obtectus</name>
    <name type="common">Bean weevil</name>
    <name type="synonym">Bruchus obtectus</name>
    <dbReference type="NCBI Taxonomy" id="200917"/>
    <lineage>
        <taxon>Eukaryota</taxon>
        <taxon>Metazoa</taxon>
        <taxon>Ecdysozoa</taxon>
        <taxon>Arthropoda</taxon>
        <taxon>Hexapoda</taxon>
        <taxon>Insecta</taxon>
        <taxon>Pterygota</taxon>
        <taxon>Neoptera</taxon>
        <taxon>Endopterygota</taxon>
        <taxon>Coleoptera</taxon>
        <taxon>Polyphaga</taxon>
        <taxon>Cucujiformia</taxon>
        <taxon>Chrysomeloidea</taxon>
        <taxon>Chrysomelidae</taxon>
        <taxon>Bruchinae</taxon>
        <taxon>Bruchini</taxon>
        <taxon>Acanthoscelides</taxon>
    </lineage>
</organism>
<keyword evidence="4" id="KW-0326">Glycosidase</keyword>
<gene>
    <name evidence="7" type="ORF">ACAOBT_LOCUS6033</name>
</gene>
<evidence type="ECO:0000256" key="1">
    <source>
        <dbReference type="ARBA" id="ARBA00022729"/>
    </source>
</evidence>
<dbReference type="GO" id="GO:0006491">
    <property type="term" value="P:N-glycan processing"/>
    <property type="evidence" value="ECO:0007669"/>
    <property type="project" value="TreeGrafter"/>
</dbReference>
<dbReference type="InterPro" id="IPR011013">
    <property type="entry name" value="Gal_mutarotase_sf_dom"/>
</dbReference>
<evidence type="ECO:0000256" key="5">
    <source>
        <dbReference type="SAM" id="SignalP"/>
    </source>
</evidence>
<dbReference type="GO" id="GO:0030246">
    <property type="term" value="F:carbohydrate binding"/>
    <property type="evidence" value="ECO:0007669"/>
    <property type="project" value="InterPro"/>
</dbReference>
<evidence type="ECO:0000313" key="7">
    <source>
        <dbReference type="EMBL" id="CAH1964836.1"/>
    </source>
</evidence>
<dbReference type="Pfam" id="PF13802">
    <property type="entry name" value="Gal_mutarotas_2"/>
    <property type="match status" value="1"/>
</dbReference>
<evidence type="ECO:0000313" key="8">
    <source>
        <dbReference type="Proteomes" id="UP001152888"/>
    </source>
</evidence>
<dbReference type="GO" id="GO:0090599">
    <property type="term" value="F:alpha-glucosidase activity"/>
    <property type="evidence" value="ECO:0007669"/>
    <property type="project" value="TreeGrafter"/>
</dbReference>
<dbReference type="Gene3D" id="2.60.40.1760">
    <property type="entry name" value="glycosyl hydrolase (family 31)"/>
    <property type="match status" value="1"/>
</dbReference>
<keyword evidence="2" id="KW-0378">Hydrolase</keyword>
<dbReference type="PANTHER" id="PTHR22762:SF54">
    <property type="entry name" value="BCDNA.GH04962"/>
    <property type="match status" value="1"/>
</dbReference>
<sequence length="317" mass="36392">MLLRWHIILGLLAAFTYAADHNLFKTCARVGVCNRLRKTPPNELFKIDNLEPTSKGDYINSWKLSRGKDKFRLTIQLLEKGKVRFQLKEENKKRYELKDVLDADQPKRIKVKVQTIRDRQTTIRPHPSINEKHSVVIYKKPLKVSFLYDEKEMVVLDSTNLVMEYKKESYDGKDEEIKDIGFSVKFSDALKLYGLHHHAYDLELPDTSDMEPFRLRNSDTAGFESNSPMALYGSVPVIYGHSKTSTTGIFLHNAAEQWVDITYKKAGSPSAHFMVDSGSFDLFVMLGPKIENVIQQFTDLTVMDAGIPSMSLVVFYR</sequence>